<dbReference type="OrthoDB" id="9971254at2759"/>
<reference evidence="4" key="1">
    <citation type="submission" date="2018-04" db="EMBL/GenBank/DDBJ databases">
        <title>Whole genome sequencing of Hypsizygus marmoreus.</title>
        <authorList>
            <person name="Choi I.-G."/>
            <person name="Min B."/>
            <person name="Kim J.-G."/>
            <person name="Kim S."/>
            <person name="Oh Y.-L."/>
            <person name="Kong W.-S."/>
            <person name="Park H."/>
            <person name="Jeong J."/>
            <person name="Song E.-S."/>
        </authorList>
    </citation>
    <scope>NUCLEOTIDE SEQUENCE [LARGE SCALE GENOMIC DNA]</scope>
    <source>
        <strain evidence="4">51987-8</strain>
    </source>
</reference>
<dbReference type="AlphaFoldDB" id="A0A369J9Z9"/>
<dbReference type="Pfam" id="PF18885">
    <property type="entry name" value="DUF5648"/>
    <property type="match status" value="1"/>
</dbReference>
<evidence type="ECO:0000256" key="2">
    <source>
        <dbReference type="SAM" id="SignalP"/>
    </source>
</evidence>
<evidence type="ECO:0000313" key="5">
    <source>
        <dbReference type="Proteomes" id="UP000076154"/>
    </source>
</evidence>
<evidence type="ECO:0000313" key="4">
    <source>
        <dbReference type="EMBL" id="RDB16563.1"/>
    </source>
</evidence>
<feature type="domain" description="DUF5648" evidence="3">
    <location>
        <begin position="99"/>
        <end position="182"/>
    </location>
</feature>
<dbReference type="EMBL" id="LUEZ02000124">
    <property type="protein sequence ID" value="RDB16563.1"/>
    <property type="molecule type" value="Genomic_DNA"/>
</dbReference>
<sequence length="185" mass="20365">MQFKALIITALLGYAIAGPVLDSSVNHRDGANDSNISVPDFTSSLGEVPDTIDDLLKNLESDTPATVNKPRRPRLGSDAPTGARPYLSSVTVPLPDSSLFNPSTRDFFYTTSREEQDNALANLGYRNRGIAGFIFTDRSCGGVPLFRLFNRRSGQHFYTTSAQEMFQALRSGWNDEGVAGYLFRF</sequence>
<organism evidence="4 5">
    <name type="scientific">Hypsizygus marmoreus</name>
    <name type="common">White beech mushroom</name>
    <name type="synonym">Agaricus marmoreus</name>
    <dbReference type="NCBI Taxonomy" id="39966"/>
    <lineage>
        <taxon>Eukaryota</taxon>
        <taxon>Fungi</taxon>
        <taxon>Dikarya</taxon>
        <taxon>Basidiomycota</taxon>
        <taxon>Agaricomycotina</taxon>
        <taxon>Agaricomycetes</taxon>
        <taxon>Agaricomycetidae</taxon>
        <taxon>Agaricales</taxon>
        <taxon>Tricholomatineae</taxon>
        <taxon>Lyophyllaceae</taxon>
        <taxon>Hypsizygus</taxon>
    </lineage>
</organism>
<accession>A0A369J9Z9</accession>
<comment type="caution">
    <text evidence="4">The sequence shown here is derived from an EMBL/GenBank/DDBJ whole genome shotgun (WGS) entry which is preliminary data.</text>
</comment>
<gene>
    <name evidence="4" type="ORF">Hypma_002763</name>
</gene>
<protein>
    <recommendedName>
        <fullName evidence="3">DUF5648 domain-containing protein</fullName>
    </recommendedName>
</protein>
<feature type="chain" id="PRO_5017018293" description="DUF5648 domain-containing protein" evidence="2">
    <location>
        <begin position="18"/>
        <end position="185"/>
    </location>
</feature>
<proteinExistence type="predicted"/>
<evidence type="ECO:0000259" key="3">
    <source>
        <dbReference type="Pfam" id="PF18885"/>
    </source>
</evidence>
<keyword evidence="5" id="KW-1185">Reference proteome</keyword>
<dbReference type="InParanoid" id="A0A369J9Z9"/>
<dbReference type="InterPro" id="IPR043708">
    <property type="entry name" value="DUF5648"/>
</dbReference>
<feature type="region of interest" description="Disordered" evidence="1">
    <location>
        <begin position="60"/>
        <end position="82"/>
    </location>
</feature>
<keyword evidence="2" id="KW-0732">Signal</keyword>
<dbReference type="Proteomes" id="UP000076154">
    <property type="component" value="Unassembled WGS sequence"/>
</dbReference>
<evidence type="ECO:0000256" key="1">
    <source>
        <dbReference type="SAM" id="MobiDB-lite"/>
    </source>
</evidence>
<name>A0A369J9Z9_HYPMA</name>
<feature type="signal peptide" evidence="2">
    <location>
        <begin position="1"/>
        <end position="17"/>
    </location>
</feature>